<dbReference type="VEuPathDB" id="GiardiaDB:GLP15_3387"/>
<organism evidence="2 3">
    <name type="scientific">Giardia intestinalis (strain P15)</name>
    <name type="common">Giardia lamblia</name>
    <dbReference type="NCBI Taxonomy" id="658858"/>
    <lineage>
        <taxon>Eukaryota</taxon>
        <taxon>Metamonada</taxon>
        <taxon>Diplomonadida</taxon>
        <taxon>Hexamitidae</taxon>
        <taxon>Giardiinae</taxon>
        <taxon>Giardia</taxon>
    </lineage>
</organism>
<feature type="compositionally biased region" description="Low complexity" evidence="1">
    <location>
        <begin position="1"/>
        <end position="12"/>
    </location>
</feature>
<dbReference type="Gene3D" id="1.10.10.60">
    <property type="entry name" value="Homeodomain-like"/>
    <property type="match status" value="1"/>
</dbReference>
<feature type="region of interest" description="Disordered" evidence="1">
    <location>
        <begin position="1"/>
        <end position="23"/>
    </location>
</feature>
<comment type="caution">
    <text evidence="2">The sequence shown here is derived from an EMBL/GenBank/DDBJ whole genome shotgun (WGS) entry which is preliminary data.</text>
</comment>
<proteinExistence type="predicted"/>
<protein>
    <submittedName>
        <fullName evidence="2">Uncharacterized protein</fullName>
    </submittedName>
</protein>
<accession>E1EVY3</accession>
<evidence type="ECO:0000313" key="2">
    <source>
        <dbReference type="EMBL" id="EFO65671.1"/>
    </source>
</evidence>
<evidence type="ECO:0000256" key="1">
    <source>
        <dbReference type="SAM" id="MobiDB-lite"/>
    </source>
</evidence>
<name>E1EVY3_GIAIA</name>
<dbReference type="EMBL" id="ACVC01000017">
    <property type="protein sequence ID" value="EFO65671.1"/>
    <property type="molecule type" value="Genomic_DNA"/>
</dbReference>
<evidence type="ECO:0000313" key="3">
    <source>
        <dbReference type="Proteomes" id="UP000008974"/>
    </source>
</evidence>
<dbReference type="OMA" id="LEFMRME"/>
<dbReference type="OrthoDB" id="10327931at2759"/>
<reference evidence="2 3" key="1">
    <citation type="journal article" date="2010" name="BMC Genomics">
        <title>Genome analysis and comparative genomics of a Giardia intestinalis assemblage E isolate.</title>
        <authorList>
            <person name="Jerlstrom-Hultqvist J."/>
            <person name="Franzen O."/>
            <person name="Ankarklev J."/>
            <person name="Xu F."/>
            <person name="Nohynkova E."/>
            <person name="Andersson J.O."/>
            <person name="Svard S.G."/>
            <person name="Andersson B."/>
        </authorList>
    </citation>
    <scope>NUCLEOTIDE SEQUENCE [LARGE SCALE GENOMIC DNA]</scope>
    <source>
        <strain evidence="2 3">P15</strain>
    </source>
</reference>
<dbReference type="AlphaFoldDB" id="E1EVY3"/>
<sequence length="296" mass="32566">MSRFSFDSSDSSTPADLSDQFGGGPYPVGLYDSLDSPNLDQLDFDVHDYDILARGHSSEQDIVYCEPAAATGEPSPCTGPNSVGGCPSSNWGVPTNGPGPFVHAAGGSHGALTNFFSNQLCPCDKQCKLDICITSDQDCLSLEPNHGGFGPTAGVHGHVFPSGWYANLPVCQEVPDFRQTDAHTALPADGLKRHGKSHGESLNRWDDEWKTCFLKAVLSLGIGNAKTMSILEFMRMECPGRHIEKKHVESYWQNFRRKLRAQYGLSRVEVPKNEHLPEPKDIPGFLRHLANRWLRQ</sequence>
<dbReference type="Proteomes" id="UP000008974">
    <property type="component" value="Unassembled WGS sequence"/>
</dbReference>
<gene>
    <name evidence="2" type="ORF">GLP15_3387</name>
</gene>